<dbReference type="Pfam" id="PF05175">
    <property type="entry name" value="MTS"/>
    <property type="match status" value="1"/>
</dbReference>
<feature type="binding site" evidence="5">
    <location>
        <begin position="196"/>
        <end position="199"/>
    </location>
    <ligand>
        <name>substrate</name>
    </ligand>
</feature>
<dbReference type="GO" id="GO:0032259">
    <property type="term" value="P:methylation"/>
    <property type="evidence" value="ECO:0007669"/>
    <property type="project" value="UniProtKB-KW"/>
</dbReference>
<dbReference type="InterPro" id="IPR007848">
    <property type="entry name" value="Small_mtfrase_dom"/>
</dbReference>
<keyword evidence="9" id="KW-1185">Reference proteome</keyword>
<dbReference type="EMBL" id="CP009223">
    <property type="protein sequence ID" value="AIM63460.1"/>
    <property type="molecule type" value="Genomic_DNA"/>
</dbReference>
<dbReference type="Proteomes" id="UP000029079">
    <property type="component" value="Chromosome"/>
</dbReference>
<dbReference type="GO" id="GO:0003676">
    <property type="term" value="F:nucleic acid binding"/>
    <property type="evidence" value="ECO:0007669"/>
    <property type="project" value="InterPro"/>
</dbReference>
<dbReference type="InterPro" id="IPR004556">
    <property type="entry name" value="HemK-like"/>
</dbReference>
<dbReference type="InterPro" id="IPR029063">
    <property type="entry name" value="SAM-dependent_MTases_sf"/>
</dbReference>
<dbReference type="InterPro" id="IPR002052">
    <property type="entry name" value="DNA_methylase_N6_adenine_CS"/>
</dbReference>
<dbReference type="PROSITE" id="PS00092">
    <property type="entry name" value="N6_MTASE"/>
    <property type="match status" value="1"/>
</dbReference>
<feature type="binding site" evidence="5">
    <location>
        <position position="155"/>
    </location>
    <ligand>
        <name>S-adenosyl-L-methionine</name>
        <dbReference type="ChEBI" id="CHEBI:59789"/>
    </ligand>
</feature>
<evidence type="ECO:0000259" key="7">
    <source>
        <dbReference type="Pfam" id="PF17827"/>
    </source>
</evidence>
<dbReference type="Pfam" id="PF17827">
    <property type="entry name" value="PrmC_N"/>
    <property type="match status" value="1"/>
</dbReference>
<dbReference type="InterPro" id="IPR040758">
    <property type="entry name" value="PrmC_N"/>
</dbReference>
<dbReference type="RefSeq" id="WP_038528603.1">
    <property type="nucleotide sequence ID" value="NZ_CP009223.1"/>
</dbReference>
<comment type="caution">
    <text evidence="5">Lacks conserved residue(s) required for the propagation of feature annotation.</text>
</comment>
<feature type="domain" description="Methyltransferase small" evidence="6">
    <location>
        <begin position="124"/>
        <end position="205"/>
    </location>
</feature>
<dbReference type="Gene3D" id="1.10.8.10">
    <property type="entry name" value="DNA helicase RuvA subunit, C-terminal domain"/>
    <property type="match status" value="1"/>
</dbReference>
<feature type="domain" description="Release factor glutamine methyltransferase N-terminal" evidence="7">
    <location>
        <begin position="31"/>
        <end position="88"/>
    </location>
</feature>
<dbReference type="NCBIfam" id="TIGR00536">
    <property type="entry name" value="hemK_fam"/>
    <property type="match status" value="1"/>
</dbReference>
<dbReference type="InterPro" id="IPR050320">
    <property type="entry name" value="N5-glutamine_MTase"/>
</dbReference>
<dbReference type="HAMAP" id="MF_02126">
    <property type="entry name" value="RF_methyltr_PrmC"/>
    <property type="match status" value="1"/>
</dbReference>
<dbReference type="Gene3D" id="3.40.50.150">
    <property type="entry name" value="Vaccinia Virus protein VP39"/>
    <property type="match status" value="1"/>
</dbReference>
<name>A0A075U0P4_9LACO</name>
<protein>
    <recommendedName>
        <fullName evidence="5">Release factor glutamine methyltransferase</fullName>
        <shortName evidence="5">RF MTase</shortName>
        <ecNumber evidence="5">2.1.1.297</ecNumber>
    </recommendedName>
    <alternativeName>
        <fullName evidence="5">N5-glutamine methyltransferase PrmC</fullName>
    </alternativeName>
    <alternativeName>
        <fullName evidence="5">Protein-(glutamine-N5) MTase PrmC</fullName>
    </alternativeName>
    <alternativeName>
        <fullName evidence="5">Protein-glutamine N-methyltransferase PrmC</fullName>
    </alternativeName>
</protein>
<evidence type="ECO:0000256" key="4">
    <source>
        <dbReference type="ARBA" id="ARBA00048391"/>
    </source>
</evidence>
<dbReference type="PANTHER" id="PTHR18895:SF74">
    <property type="entry name" value="MTRF1L RELEASE FACTOR GLUTAMINE METHYLTRANSFERASE"/>
    <property type="match status" value="1"/>
</dbReference>
<dbReference type="EC" id="2.1.1.297" evidence="5"/>
<dbReference type="GO" id="GO:0102559">
    <property type="term" value="F:peptide chain release factor N(5)-glutamine methyltransferase activity"/>
    <property type="evidence" value="ECO:0007669"/>
    <property type="project" value="UniProtKB-EC"/>
</dbReference>
<dbReference type="OrthoDB" id="9800643at2"/>
<reference evidence="8 9" key="1">
    <citation type="journal article" date="2014" name="Genome Announc.">
        <title>Complete Genome Sequences of Fish Pathogenic Weissella ceti Strains WS74 and WS105.</title>
        <authorList>
            <person name="Figueiredo H.C."/>
            <person name="Leal C.A."/>
            <person name="Dorella F.A."/>
            <person name="Carvalho A.F."/>
            <person name="Soares S.C."/>
            <person name="Pereira F.L."/>
            <person name="Azevedo V.A."/>
        </authorList>
    </citation>
    <scope>NUCLEOTIDE SEQUENCE [LARGE SCALE GENOMIC DNA]</scope>
    <source>
        <strain evidence="8 9">WS74</strain>
    </source>
</reference>
<keyword evidence="1 5" id="KW-0489">Methyltransferase</keyword>
<keyword evidence="2 5" id="KW-0808">Transferase</keyword>
<comment type="catalytic activity">
    <reaction evidence="4 5">
        <text>L-glutaminyl-[peptide chain release factor] + S-adenosyl-L-methionine = N(5)-methyl-L-glutaminyl-[peptide chain release factor] + S-adenosyl-L-homocysteine + H(+)</text>
        <dbReference type="Rhea" id="RHEA:42896"/>
        <dbReference type="Rhea" id="RHEA-COMP:10271"/>
        <dbReference type="Rhea" id="RHEA-COMP:10272"/>
        <dbReference type="ChEBI" id="CHEBI:15378"/>
        <dbReference type="ChEBI" id="CHEBI:30011"/>
        <dbReference type="ChEBI" id="CHEBI:57856"/>
        <dbReference type="ChEBI" id="CHEBI:59789"/>
        <dbReference type="ChEBI" id="CHEBI:61891"/>
        <dbReference type="EC" id="2.1.1.297"/>
    </reaction>
</comment>
<dbReference type="STRING" id="759620.WS105_1205"/>
<sequence>MFDSYGGLEPQETIESVRNWGDYQLEPYVHDKEERLAQIDYLLTGILDWNYSQLSNNANTILEDELLLRFKMAINAIKGGRPVQYALGHAAFYGREFNVDSRVLIPRQETEELVEWILSTQAKSTLDVLDIGTGSSAIATTLAVERPDWQVTASDISSDALAVAKSNADKFDAGVRFVESDLFASIEGQYDVIVSNPPYIAESEEAQMDTSVIGFEPHLALFADDEGLALYKQMAQDLLRYLKPTGQAFFEIGYQQGPALVALFETLPNVTVTLKQDMSGHDRMIRVQREA</sequence>
<dbReference type="KEGG" id="wct:WS74_1211"/>
<dbReference type="AlphaFoldDB" id="A0A075U0P4"/>
<comment type="function">
    <text evidence="5">Methylates the class 1 translation termination release factors RF1/PrfA and RF2/PrfB on the glutamine residue of the universally conserved GGQ motif.</text>
</comment>
<accession>A0A075U0P4</accession>
<dbReference type="KEGG" id="wce:WS08_1143"/>
<evidence type="ECO:0000256" key="1">
    <source>
        <dbReference type="ARBA" id="ARBA00022603"/>
    </source>
</evidence>
<gene>
    <name evidence="5" type="primary">prmC</name>
    <name evidence="8" type="ORF">WS74_1211</name>
</gene>
<dbReference type="KEGG" id="wci:WS105_1205"/>
<evidence type="ECO:0000313" key="8">
    <source>
        <dbReference type="EMBL" id="AIM63460.1"/>
    </source>
</evidence>
<dbReference type="CDD" id="cd02440">
    <property type="entry name" value="AdoMet_MTases"/>
    <property type="match status" value="1"/>
</dbReference>
<reference evidence="9" key="2">
    <citation type="submission" date="2014-08" db="EMBL/GenBank/DDBJ databases">
        <title>Complete genome of Weissella ceti strain WS74 isolated from diseased rainbow trout in Brazil.</title>
        <authorList>
            <person name="Figueiredo H.C.P."/>
            <person name="Leal C.A.G."/>
            <person name="Pereira F.L."/>
            <person name="Soares S.C."/>
            <person name="Dorella F.A."/>
            <person name="Carvalho A.F."/>
            <person name="Azevedo V.A.C."/>
        </authorList>
    </citation>
    <scope>NUCLEOTIDE SEQUENCE [LARGE SCALE GENOMIC DNA]</scope>
    <source>
        <strain evidence="9">WS74</strain>
    </source>
</reference>
<dbReference type="PANTHER" id="PTHR18895">
    <property type="entry name" value="HEMK METHYLTRANSFERASE"/>
    <property type="match status" value="1"/>
</dbReference>
<dbReference type="PATRIC" id="fig|759620.7.peg.1167"/>
<organism evidence="8 9">
    <name type="scientific">Weissella ceti</name>
    <dbReference type="NCBI Taxonomy" id="759620"/>
    <lineage>
        <taxon>Bacteria</taxon>
        <taxon>Bacillati</taxon>
        <taxon>Bacillota</taxon>
        <taxon>Bacilli</taxon>
        <taxon>Lactobacillales</taxon>
        <taxon>Lactobacillaceae</taxon>
        <taxon>Weissella</taxon>
    </lineage>
</organism>
<evidence type="ECO:0000259" key="6">
    <source>
        <dbReference type="Pfam" id="PF05175"/>
    </source>
</evidence>
<proteinExistence type="inferred from homology"/>
<evidence type="ECO:0000256" key="3">
    <source>
        <dbReference type="ARBA" id="ARBA00022691"/>
    </source>
</evidence>
<evidence type="ECO:0000313" key="9">
    <source>
        <dbReference type="Proteomes" id="UP000029079"/>
    </source>
</evidence>
<dbReference type="NCBIfam" id="TIGR03534">
    <property type="entry name" value="RF_mod_PrmC"/>
    <property type="match status" value="1"/>
</dbReference>
<dbReference type="SUPFAM" id="SSF53335">
    <property type="entry name" value="S-adenosyl-L-methionine-dependent methyltransferases"/>
    <property type="match status" value="1"/>
</dbReference>
<evidence type="ECO:0000256" key="2">
    <source>
        <dbReference type="ARBA" id="ARBA00022679"/>
    </source>
</evidence>
<keyword evidence="3 5" id="KW-0949">S-adenosyl-L-methionine</keyword>
<comment type="similarity">
    <text evidence="5">Belongs to the protein N5-glutamine methyltransferase family. PrmC subfamily.</text>
</comment>
<dbReference type="InterPro" id="IPR019874">
    <property type="entry name" value="RF_methyltr_PrmC"/>
</dbReference>
<feature type="binding site" evidence="5">
    <location>
        <position position="196"/>
    </location>
    <ligand>
        <name>S-adenosyl-L-methionine</name>
        <dbReference type="ChEBI" id="CHEBI:59789"/>
    </ligand>
</feature>
<evidence type="ECO:0000256" key="5">
    <source>
        <dbReference type="HAMAP-Rule" id="MF_02126"/>
    </source>
</evidence>